<dbReference type="SUPFAM" id="SSF52200">
    <property type="entry name" value="Toll/Interleukin receptor TIR domain"/>
    <property type="match status" value="1"/>
</dbReference>
<sequence length="219" mass="25235">MAMTGSKEVGCNLVEDITLKLEGDHKTQEVLMRDEGRKPIISERTKQIEQGVQKMDITEEIYLRASDRTIHDECKVSSQKRDLPPGKKYHVFFSYSSSDMQWVKETLERLEKDHGFVCCEYDQDNIPGTPLVEFASDSIRNAYKTIVVMTREAFNSGFVKYEINMAINHGINEDRICVVPVLLEDCDVPLHLSVLNYVDASDSKKREIWWPKLISELDK</sequence>
<dbReference type="Pfam" id="PF13676">
    <property type="entry name" value="TIR_2"/>
    <property type="match status" value="1"/>
</dbReference>
<reference evidence="2" key="1">
    <citation type="journal article" date="2021" name="Genome Biol. Evol.">
        <title>A High-Quality Reference Genome for a Parasitic Bivalve with Doubly Uniparental Inheritance (Bivalvia: Unionida).</title>
        <authorList>
            <person name="Smith C.H."/>
        </authorList>
    </citation>
    <scope>NUCLEOTIDE SEQUENCE</scope>
    <source>
        <strain evidence="2">CHS0354</strain>
    </source>
</reference>
<organism evidence="2 3">
    <name type="scientific">Potamilus streckersoni</name>
    <dbReference type="NCBI Taxonomy" id="2493646"/>
    <lineage>
        <taxon>Eukaryota</taxon>
        <taxon>Metazoa</taxon>
        <taxon>Spiralia</taxon>
        <taxon>Lophotrochozoa</taxon>
        <taxon>Mollusca</taxon>
        <taxon>Bivalvia</taxon>
        <taxon>Autobranchia</taxon>
        <taxon>Heteroconchia</taxon>
        <taxon>Palaeoheterodonta</taxon>
        <taxon>Unionida</taxon>
        <taxon>Unionoidea</taxon>
        <taxon>Unionidae</taxon>
        <taxon>Ambleminae</taxon>
        <taxon>Lampsilini</taxon>
        <taxon>Potamilus</taxon>
    </lineage>
</organism>
<gene>
    <name evidence="2" type="ORF">CHS0354_027130</name>
</gene>
<proteinExistence type="predicted"/>
<dbReference type="EMBL" id="JAEAOA010001623">
    <property type="protein sequence ID" value="KAK3579675.1"/>
    <property type="molecule type" value="Genomic_DNA"/>
</dbReference>
<protein>
    <recommendedName>
        <fullName evidence="1">TIR domain-containing protein</fullName>
    </recommendedName>
</protein>
<dbReference type="InterPro" id="IPR042342">
    <property type="entry name" value="TTC22"/>
</dbReference>
<evidence type="ECO:0000313" key="3">
    <source>
        <dbReference type="Proteomes" id="UP001195483"/>
    </source>
</evidence>
<evidence type="ECO:0000313" key="2">
    <source>
        <dbReference type="EMBL" id="KAK3579675.1"/>
    </source>
</evidence>
<feature type="domain" description="TIR" evidence="1">
    <location>
        <begin position="87"/>
        <end position="217"/>
    </location>
</feature>
<comment type="caution">
    <text evidence="2">The sequence shown here is derived from an EMBL/GenBank/DDBJ whole genome shotgun (WGS) entry which is preliminary data.</text>
</comment>
<keyword evidence="3" id="KW-1185">Reference proteome</keyword>
<reference evidence="2" key="3">
    <citation type="submission" date="2023-05" db="EMBL/GenBank/DDBJ databases">
        <authorList>
            <person name="Smith C.H."/>
        </authorList>
    </citation>
    <scope>NUCLEOTIDE SEQUENCE</scope>
    <source>
        <strain evidence="2">CHS0354</strain>
        <tissue evidence="2">Mantle</tissue>
    </source>
</reference>
<dbReference type="PROSITE" id="PS50104">
    <property type="entry name" value="TIR"/>
    <property type="match status" value="1"/>
</dbReference>
<dbReference type="Gene3D" id="3.40.50.10140">
    <property type="entry name" value="Toll/interleukin-1 receptor homology (TIR) domain"/>
    <property type="match status" value="1"/>
</dbReference>
<accession>A0AAE0VK43</accession>
<dbReference type="PANTHER" id="PTHR16253:SF0">
    <property type="entry name" value="TETRATRICOPEPTIDE REPEAT PROTEIN 22"/>
    <property type="match status" value="1"/>
</dbReference>
<dbReference type="Proteomes" id="UP001195483">
    <property type="component" value="Unassembled WGS sequence"/>
</dbReference>
<dbReference type="InterPro" id="IPR000157">
    <property type="entry name" value="TIR_dom"/>
</dbReference>
<dbReference type="PANTHER" id="PTHR16253">
    <property type="entry name" value="TETRATRICOPEPTIDE REPEAT PROTEIN 22"/>
    <property type="match status" value="1"/>
</dbReference>
<name>A0AAE0VK43_9BIVA</name>
<evidence type="ECO:0000259" key="1">
    <source>
        <dbReference type="PROSITE" id="PS50104"/>
    </source>
</evidence>
<reference evidence="2" key="2">
    <citation type="journal article" date="2021" name="Genome Biol. Evol.">
        <title>Developing a high-quality reference genome for a parasitic bivalve with doubly uniparental inheritance (Bivalvia: Unionida).</title>
        <authorList>
            <person name="Smith C.H."/>
        </authorList>
    </citation>
    <scope>NUCLEOTIDE SEQUENCE</scope>
    <source>
        <strain evidence="2">CHS0354</strain>
        <tissue evidence="2">Mantle</tissue>
    </source>
</reference>
<dbReference type="GO" id="GO:0007165">
    <property type="term" value="P:signal transduction"/>
    <property type="evidence" value="ECO:0007669"/>
    <property type="project" value="InterPro"/>
</dbReference>
<dbReference type="AlphaFoldDB" id="A0AAE0VK43"/>
<dbReference type="InterPro" id="IPR035897">
    <property type="entry name" value="Toll_tir_struct_dom_sf"/>
</dbReference>
<dbReference type="PRINTS" id="PR01537">
    <property type="entry name" value="INTRLKN1R1F"/>
</dbReference>